<dbReference type="Gene3D" id="3.60.15.10">
    <property type="entry name" value="Ribonuclease Z/Hydroxyacylglutathione hydrolase-like"/>
    <property type="match status" value="1"/>
</dbReference>
<proteinExistence type="predicted"/>
<dbReference type="InterPro" id="IPR001279">
    <property type="entry name" value="Metallo-B-lactamas"/>
</dbReference>
<dbReference type="CDD" id="cd06262">
    <property type="entry name" value="metallo-hydrolase-like_MBL-fold"/>
    <property type="match status" value="1"/>
</dbReference>
<dbReference type="SUPFAM" id="SSF56281">
    <property type="entry name" value="Metallo-hydrolase/oxidoreductase"/>
    <property type="match status" value="1"/>
</dbReference>
<dbReference type="PANTHER" id="PTHR42951:SF20">
    <property type="entry name" value="BETA LACTAMASE"/>
    <property type="match status" value="1"/>
</dbReference>
<organism evidence="2 3">
    <name type="scientific">Kibdelosporangium philippinense</name>
    <dbReference type="NCBI Taxonomy" id="211113"/>
    <lineage>
        <taxon>Bacteria</taxon>
        <taxon>Bacillati</taxon>
        <taxon>Actinomycetota</taxon>
        <taxon>Actinomycetes</taxon>
        <taxon>Pseudonocardiales</taxon>
        <taxon>Pseudonocardiaceae</taxon>
        <taxon>Kibdelosporangium</taxon>
    </lineage>
</organism>
<evidence type="ECO:0000313" key="2">
    <source>
        <dbReference type="EMBL" id="MCE7003741.1"/>
    </source>
</evidence>
<dbReference type="InterPro" id="IPR050855">
    <property type="entry name" value="NDM-1-like"/>
</dbReference>
<protein>
    <submittedName>
        <fullName evidence="2">MBL fold metallo-hydrolase</fullName>
    </submittedName>
</protein>
<name>A0ABS8Z782_9PSEU</name>
<dbReference type="RefSeq" id="WP_233725303.1">
    <property type="nucleotide sequence ID" value="NZ_JAJVCN010000001.1"/>
</dbReference>
<keyword evidence="3" id="KW-1185">Reference proteome</keyword>
<sequence length="500" mass="54473">MSTQDVLDQAVSALGGREALDAAVTETITATGWRRHPGWGTEPHKPEAVAEFAFTLVDEIGGPRYKLSLSAQTHLVPTELDYTEIGNGSTGHVKGIDFMFDPRPVDMAIPAWRVATRVRHFDLTSPLRLVRAMLVPGADVEANGHILTLRQAGRPDTHVHVDPRTGLPVRVETVEEHTPLGDATVAVLFEDYRRSGTVVVPFEVTITVDDVPVHQETRSGITVASTVLDDEFAVPEAEPVEASAAQMAFSQFSAEWILTYVYSGVRFYFDLQTKPLSDGPLDIAPGVKIVIGPSHNTLVVEMPDHTLAVESPLYGDYTSEALKQVKEAFPGKPLTEFVGTHFHYDHIGGIREFASNGGLTVYVGEPTAAFFENIFTRPYTVHPDTYATKPEPVTVKPVTDPVILPTADGGTLQIHRITSDHSDDMMIVYLSTAKIVFESDLWNPTPSMPRSGDQRGRLATQLYQEIVRLGLDVETVVGGHSGPDQTHAAPLAYLKTAAGL</sequence>
<dbReference type="Proteomes" id="UP001521150">
    <property type="component" value="Unassembled WGS sequence"/>
</dbReference>
<dbReference type="EMBL" id="JAJVCN010000001">
    <property type="protein sequence ID" value="MCE7003741.1"/>
    <property type="molecule type" value="Genomic_DNA"/>
</dbReference>
<accession>A0ABS8Z782</accession>
<reference evidence="2 3" key="1">
    <citation type="submission" date="2021-12" db="EMBL/GenBank/DDBJ databases">
        <title>Genome sequence of Kibdelosporangium philippinense ATCC 49844.</title>
        <authorList>
            <person name="Fedorov E.A."/>
            <person name="Omeragic M."/>
            <person name="Shalygina K.F."/>
            <person name="Maclea K.S."/>
        </authorList>
    </citation>
    <scope>NUCLEOTIDE SEQUENCE [LARGE SCALE GENOMIC DNA]</scope>
    <source>
        <strain evidence="2 3">ATCC 49844</strain>
    </source>
</reference>
<feature type="domain" description="Metallo-beta-lactamase" evidence="1">
    <location>
        <begin position="294"/>
        <end position="480"/>
    </location>
</feature>
<dbReference type="PANTHER" id="PTHR42951">
    <property type="entry name" value="METALLO-BETA-LACTAMASE DOMAIN-CONTAINING"/>
    <property type="match status" value="1"/>
</dbReference>
<comment type="caution">
    <text evidence="2">The sequence shown here is derived from an EMBL/GenBank/DDBJ whole genome shotgun (WGS) entry which is preliminary data.</text>
</comment>
<dbReference type="SMART" id="SM00849">
    <property type="entry name" value="Lactamase_B"/>
    <property type="match status" value="1"/>
</dbReference>
<gene>
    <name evidence="2" type="ORF">LWC34_13020</name>
</gene>
<dbReference type="Pfam" id="PF00753">
    <property type="entry name" value="Lactamase_B"/>
    <property type="match status" value="1"/>
</dbReference>
<evidence type="ECO:0000259" key="1">
    <source>
        <dbReference type="SMART" id="SM00849"/>
    </source>
</evidence>
<evidence type="ECO:0000313" key="3">
    <source>
        <dbReference type="Proteomes" id="UP001521150"/>
    </source>
</evidence>
<dbReference type="InterPro" id="IPR036866">
    <property type="entry name" value="RibonucZ/Hydroxyglut_hydro"/>
</dbReference>